<dbReference type="GO" id="GO:0016853">
    <property type="term" value="F:isomerase activity"/>
    <property type="evidence" value="ECO:0007669"/>
    <property type="project" value="UniProtKB-KW"/>
</dbReference>
<accession>A0A895YEC1</accession>
<keyword evidence="3" id="KW-0413">Isomerase</keyword>
<reference evidence="3" key="1">
    <citation type="submission" date="2021-02" db="EMBL/GenBank/DDBJ databases">
        <title>Natrosporangium hydrolyticum gen. nov., sp. nov, a haloalkaliphilic actinobacterium from a soda solonchak soil.</title>
        <authorList>
            <person name="Sorokin D.Y."/>
            <person name="Khijniak T.V."/>
            <person name="Zakharycheva A.P."/>
            <person name="Boueva O.V."/>
            <person name="Ariskina E.V."/>
            <person name="Hahnke R.L."/>
            <person name="Bunk B."/>
            <person name="Sproer C."/>
            <person name="Schumann P."/>
            <person name="Evtushenko L.I."/>
            <person name="Kublanov I.V."/>
        </authorList>
    </citation>
    <scope>NUCLEOTIDE SEQUENCE</scope>
    <source>
        <strain evidence="3">DSM 106523</strain>
    </source>
</reference>
<gene>
    <name evidence="3" type="ORF">JQS43_23975</name>
</gene>
<proteinExistence type="predicted"/>
<feature type="domain" description="Mycothiol-dependent maleylpyruvate isomerase metal-binding" evidence="2">
    <location>
        <begin position="29"/>
        <end position="144"/>
    </location>
</feature>
<dbReference type="PANTHER" id="PTHR40758">
    <property type="entry name" value="CONSERVED PROTEIN"/>
    <property type="match status" value="1"/>
</dbReference>
<evidence type="ECO:0000259" key="2">
    <source>
        <dbReference type="Pfam" id="PF11716"/>
    </source>
</evidence>
<protein>
    <submittedName>
        <fullName evidence="3">Maleylpyruvate isomerase family mycothiol-dependent enzyme</fullName>
    </submittedName>
</protein>
<sequence>MSKAQEHRQLWLAALRADGPATRVAFEEAAASEAGLSVPAPSCPGWTVLDLVTHQAKTYLWVRSHVARGVTSRPDHDPREELAELPTGTAAIQWWSDEYDALVGLLETLDPQLPAWNWAPAPKLAGFWLRRMAHSTAVRRWDAQMALGQAEPIESRLAADGVAEVLETWLPAGRRSGPTDRSGVVRLVATDADDEWLVRLRGEGVALLDTDTWLDHDEHPTRVSARGTASDLVLALFGRVRFDVLEVSGEAALLTSLRAG</sequence>
<keyword evidence="4" id="KW-1185">Reference proteome</keyword>
<evidence type="ECO:0000259" key="1">
    <source>
        <dbReference type="Pfam" id="PF07398"/>
    </source>
</evidence>
<dbReference type="InterPro" id="IPR017517">
    <property type="entry name" value="Maleyloyr_isom"/>
</dbReference>
<dbReference type="EMBL" id="CP070499">
    <property type="protein sequence ID" value="QSB14502.1"/>
    <property type="molecule type" value="Genomic_DNA"/>
</dbReference>
<dbReference type="GO" id="GO:0005886">
    <property type="term" value="C:plasma membrane"/>
    <property type="evidence" value="ECO:0007669"/>
    <property type="project" value="TreeGrafter"/>
</dbReference>
<dbReference type="InterPro" id="IPR024344">
    <property type="entry name" value="MDMPI_metal-binding"/>
</dbReference>
<dbReference type="Pfam" id="PF07398">
    <property type="entry name" value="MDMPI_C"/>
    <property type="match status" value="1"/>
</dbReference>
<evidence type="ECO:0000313" key="3">
    <source>
        <dbReference type="EMBL" id="QSB14502.1"/>
    </source>
</evidence>
<dbReference type="Pfam" id="PF11716">
    <property type="entry name" value="MDMPI_N"/>
    <property type="match status" value="1"/>
</dbReference>
<dbReference type="KEGG" id="nhy:JQS43_23975"/>
<organism evidence="3 4">
    <name type="scientific">Natronosporangium hydrolyticum</name>
    <dbReference type="NCBI Taxonomy" id="2811111"/>
    <lineage>
        <taxon>Bacteria</taxon>
        <taxon>Bacillati</taxon>
        <taxon>Actinomycetota</taxon>
        <taxon>Actinomycetes</taxon>
        <taxon>Micromonosporales</taxon>
        <taxon>Micromonosporaceae</taxon>
        <taxon>Natronosporangium</taxon>
    </lineage>
</organism>
<dbReference type="RefSeq" id="WP_239676639.1">
    <property type="nucleotide sequence ID" value="NZ_CP070499.1"/>
</dbReference>
<feature type="domain" description="MDMPI C-terminal" evidence="1">
    <location>
        <begin position="156"/>
        <end position="254"/>
    </location>
</feature>
<dbReference type="AlphaFoldDB" id="A0A895YEC1"/>
<dbReference type="NCBIfam" id="TIGR03083">
    <property type="entry name" value="maleylpyruvate isomerase family mycothiol-dependent enzyme"/>
    <property type="match status" value="1"/>
</dbReference>
<dbReference type="GO" id="GO:0046872">
    <property type="term" value="F:metal ion binding"/>
    <property type="evidence" value="ECO:0007669"/>
    <property type="project" value="InterPro"/>
</dbReference>
<dbReference type="Proteomes" id="UP000662857">
    <property type="component" value="Chromosome"/>
</dbReference>
<dbReference type="InterPro" id="IPR010872">
    <property type="entry name" value="MDMPI_C-term_domain"/>
</dbReference>
<name>A0A895YEC1_9ACTN</name>
<dbReference type="PANTHER" id="PTHR40758:SF1">
    <property type="entry name" value="CONSERVED PROTEIN"/>
    <property type="match status" value="1"/>
</dbReference>
<evidence type="ECO:0000313" key="4">
    <source>
        <dbReference type="Proteomes" id="UP000662857"/>
    </source>
</evidence>